<evidence type="ECO:0000256" key="1">
    <source>
        <dbReference type="ARBA" id="ARBA00004430"/>
    </source>
</evidence>
<dbReference type="GeneTree" id="ENSGT00530000064714"/>
<feature type="coiled-coil region" evidence="10">
    <location>
        <begin position="716"/>
        <end position="757"/>
    </location>
</feature>
<keyword evidence="5 10" id="KW-0175">Coiled coil</keyword>
<keyword evidence="3" id="KW-0853">WD repeat</keyword>
<keyword evidence="12" id="KW-1185">Reference proteome</keyword>
<feature type="coiled-coil region" evidence="10">
    <location>
        <begin position="506"/>
        <end position="544"/>
    </location>
</feature>
<dbReference type="PANTHER" id="PTHR14885:SF1">
    <property type="entry name" value="CILIA- AND FLAGELLA-ASSOCIATED PROTEIN 43"/>
    <property type="match status" value="1"/>
</dbReference>
<evidence type="ECO:0000256" key="4">
    <source>
        <dbReference type="ARBA" id="ARBA00022737"/>
    </source>
</evidence>
<reference evidence="11" key="2">
    <citation type="submission" date="2025-08" db="UniProtKB">
        <authorList>
            <consortium name="Ensembl"/>
        </authorList>
    </citation>
    <scope>IDENTIFICATION</scope>
</reference>
<reference evidence="12" key="1">
    <citation type="journal article" date="2004" name="Nature">
        <title>Genome duplication in the teleost fish Tetraodon nigroviridis reveals the early vertebrate proto-karyotype.</title>
        <authorList>
            <person name="Jaillon O."/>
            <person name="Aury J.-M."/>
            <person name="Brunet F."/>
            <person name="Petit J.-L."/>
            <person name="Stange-Thomann N."/>
            <person name="Mauceli E."/>
            <person name="Bouneau L."/>
            <person name="Fischer C."/>
            <person name="Ozouf-Costaz C."/>
            <person name="Bernot A."/>
            <person name="Nicaud S."/>
            <person name="Jaffe D."/>
            <person name="Fisher S."/>
            <person name="Lutfalla G."/>
            <person name="Dossat C."/>
            <person name="Segurens B."/>
            <person name="Dasilva C."/>
            <person name="Salanoubat M."/>
            <person name="Levy M."/>
            <person name="Boudet N."/>
            <person name="Castellano S."/>
            <person name="Anthouard V."/>
            <person name="Jubin C."/>
            <person name="Castelli V."/>
            <person name="Katinka M."/>
            <person name="Vacherie B."/>
            <person name="Biemont C."/>
            <person name="Skalli Z."/>
            <person name="Cattolico L."/>
            <person name="Poulain J."/>
            <person name="De Berardinis V."/>
            <person name="Cruaud C."/>
            <person name="Duprat S."/>
            <person name="Brottier P."/>
            <person name="Coutanceau J.-P."/>
            <person name="Gouzy J."/>
            <person name="Parra G."/>
            <person name="Lardier G."/>
            <person name="Chapple C."/>
            <person name="McKernan K.J."/>
            <person name="McEwan P."/>
            <person name="Bosak S."/>
            <person name="Kellis M."/>
            <person name="Volff J.-N."/>
            <person name="Guigo R."/>
            <person name="Zody M.C."/>
            <person name="Mesirov J."/>
            <person name="Lindblad-Toh K."/>
            <person name="Birren B."/>
            <person name="Nusbaum C."/>
            <person name="Kahn D."/>
            <person name="Robinson-Rechavi M."/>
            <person name="Laudet V."/>
            <person name="Schachter V."/>
            <person name="Quetier F."/>
            <person name="Saurin W."/>
            <person name="Scarpelli C."/>
            <person name="Wincker P."/>
            <person name="Lander E.S."/>
            <person name="Weissenbach J."/>
            <person name="Roest Crollius H."/>
        </authorList>
    </citation>
    <scope>NUCLEOTIDE SEQUENCE [LARGE SCALE GENOMIC DNA]</scope>
</reference>
<dbReference type="Pfam" id="PF25828">
    <property type="entry name" value="CC_Cfap43"/>
    <property type="match status" value="1"/>
</dbReference>
<evidence type="ECO:0000256" key="8">
    <source>
        <dbReference type="ARBA" id="ARBA00023605"/>
    </source>
</evidence>
<dbReference type="InParanoid" id="H3D719"/>
<sequence>PACLALSPHHLWLASLGQDGLLCVRETASMEQFVQLQCHPYGGGSVRSVLFSADSQTLLTVCPNGSIVCSNLRHSRGNRCSVLMSEEFILMSVHRMKDLESTDNHNGPEKLEVVSTGAATVDVTQDGGRQLSAPSSHSTWLYNRQKRAVTEDIAQHEAVAASLREKLAELRATLHDMRLENETCPEIERLKDSEFTLDPEEQEKQEALMEQEVIQAREEIQLEIVRNQYLYDVLKTECWDSMKVKGKAIKAFHSGLEVKNYPLKERTEKDMAELQRVQTIRKFEMAVSKLCWLYITANGAVIVVTVKLQHIEKVTEEEEEGQDAESAAVMGSFSAQLGYSNPYVYSQFSLRTTEQRINQIFLLQDVIYNIKSGFDAEFEALHRQKMQEVVNVRERNKDIQRIMVKLNMMRELWEPSLSDSEQPERLFTVDDSEIKAEKYLTPEQREEEERKKLEAQKRLAAQTVNIRELALDEMMGGALEVKQEDILAKEIPTPEFVLSKPDSQWTEEEKRKYEAFEKKTKELNEEKEKYKKSLEIEMKKLQSITKDVTETFDEMLRKLFEKKMRCEMAIYQEELKITYLMNAVEEEQKMNAQEEEVKSKLEEMVAHKVLDKDFKKEFHDVPQNAINNLYKLFKRRPRAFKAKTHAESVFSLSKEPPPCGSPPPDELSNWLQAMEELDAPENTPKCLSPEIWERFCQFRRTKVESEHKVKVNGATLARLQGALQEKRDKFETANQKIETLYDELKRLHREKNHFLRNIMILLPLKQEQVEVSTADFPADYTDSILLHRSVVEDLNETIRTYAEQKIKSMVACKDFRKGIIQLQWEHRKMEMQMEDLNNKSRDIRRLKLTEEQRDYLTRNNTGKNATQQVSSVEKTIVFQEKMNLQQRKTKIKQIKKKAAMKVLENAQLEKDIADMQSAIQESRKSWKATEADNMAAERERRYQKILQVKDLKSLAKTQERELASLQAEAQCLRRRNFPLLGQL</sequence>
<dbReference type="STRING" id="99883.ENSTNIP00000016310"/>
<reference evidence="11" key="3">
    <citation type="submission" date="2025-09" db="UniProtKB">
        <authorList>
            <consortium name="Ensembl"/>
        </authorList>
    </citation>
    <scope>IDENTIFICATION</scope>
</reference>
<evidence type="ECO:0000256" key="7">
    <source>
        <dbReference type="ARBA" id="ARBA00023273"/>
    </source>
</evidence>
<evidence type="ECO:0000256" key="10">
    <source>
        <dbReference type="SAM" id="Coils"/>
    </source>
</evidence>
<evidence type="ECO:0000256" key="3">
    <source>
        <dbReference type="ARBA" id="ARBA00022574"/>
    </source>
</evidence>
<dbReference type="GO" id="GO:0007288">
    <property type="term" value="P:sperm axoneme assembly"/>
    <property type="evidence" value="ECO:0007669"/>
    <property type="project" value="TreeGrafter"/>
</dbReference>
<evidence type="ECO:0000256" key="6">
    <source>
        <dbReference type="ARBA" id="ARBA00023212"/>
    </source>
</evidence>
<protein>
    <recommendedName>
        <fullName evidence="9">Cilia- and flagella-associated protein 43</fullName>
    </recommendedName>
</protein>
<keyword evidence="2" id="KW-0963">Cytoplasm</keyword>
<dbReference type="SUPFAM" id="SSF50978">
    <property type="entry name" value="WD40 repeat-like"/>
    <property type="match status" value="1"/>
</dbReference>
<proteinExistence type="inferred from homology"/>
<dbReference type="AlphaFoldDB" id="H3D719"/>
<name>H3D719_TETNG</name>
<accession>H3D719</accession>
<dbReference type="InterPro" id="IPR015943">
    <property type="entry name" value="WD40/YVTN_repeat-like_dom_sf"/>
</dbReference>
<evidence type="ECO:0000256" key="9">
    <source>
        <dbReference type="ARBA" id="ARBA00023662"/>
    </source>
</evidence>
<organism evidence="11 12">
    <name type="scientific">Tetraodon nigroviridis</name>
    <name type="common">Spotted green pufferfish</name>
    <name type="synonym">Chelonodon nigroviridis</name>
    <dbReference type="NCBI Taxonomy" id="99883"/>
    <lineage>
        <taxon>Eukaryota</taxon>
        <taxon>Metazoa</taxon>
        <taxon>Chordata</taxon>
        <taxon>Craniata</taxon>
        <taxon>Vertebrata</taxon>
        <taxon>Euteleostomi</taxon>
        <taxon>Actinopterygii</taxon>
        <taxon>Neopterygii</taxon>
        <taxon>Teleostei</taxon>
        <taxon>Neoteleostei</taxon>
        <taxon>Acanthomorphata</taxon>
        <taxon>Eupercaria</taxon>
        <taxon>Tetraodontiformes</taxon>
        <taxon>Tetradontoidea</taxon>
        <taxon>Tetraodontidae</taxon>
        <taxon>Tetraodon</taxon>
    </lineage>
</organism>
<keyword evidence="4" id="KW-0677">Repeat</keyword>
<evidence type="ECO:0000256" key="2">
    <source>
        <dbReference type="ARBA" id="ARBA00022490"/>
    </source>
</evidence>
<evidence type="ECO:0000256" key="5">
    <source>
        <dbReference type="ARBA" id="ARBA00023054"/>
    </source>
</evidence>
<feature type="coiled-coil region" evidence="10">
    <location>
        <begin position="891"/>
        <end position="975"/>
    </location>
</feature>
<feature type="coiled-coil region" evidence="10">
    <location>
        <begin position="819"/>
        <end position="846"/>
    </location>
</feature>
<dbReference type="Ensembl" id="ENSTNIT00000016523.1">
    <property type="protein sequence ID" value="ENSTNIP00000016310.1"/>
    <property type="gene ID" value="ENSTNIG00000013321.1"/>
</dbReference>
<dbReference type="Gene3D" id="2.130.10.10">
    <property type="entry name" value="YVTN repeat-like/Quinoprotein amine dehydrogenase"/>
    <property type="match status" value="1"/>
</dbReference>
<dbReference type="HOGENOM" id="CLU_000937_1_0_1"/>
<keyword evidence="7" id="KW-0966">Cell projection</keyword>
<dbReference type="OMA" id="FNCQAIT"/>
<dbReference type="GO" id="GO:0005930">
    <property type="term" value="C:axoneme"/>
    <property type="evidence" value="ECO:0007669"/>
    <property type="project" value="UniProtKB-SubCell"/>
</dbReference>
<comment type="subcellular location">
    <subcellularLocation>
        <location evidence="1">Cytoplasm</location>
        <location evidence="1">Cytoskeleton</location>
        <location evidence="1">Cilium axoneme</location>
    </subcellularLocation>
</comment>
<dbReference type="PANTHER" id="PTHR14885">
    <property type="entry name" value="CILIA- AND FLAGELLA-ASSOCIATED PROTEIN 43-RELATED"/>
    <property type="match status" value="1"/>
</dbReference>
<keyword evidence="6" id="KW-0206">Cytoskeleton</keyword>
<dbReference type="InterPro" id="IPR036322">
    <property type="entry name" value="WD40_repeat_dom_sf"/>
</dbReference>
<dbReference type="Proteomes" id="UP000007303">
    <property type="component" value="Unassembled WGS sequence"/>
</dbReference>
<comment type="similarity">
    <text evidence="8">Belongs to the CFAP43 family.</text>
</comment>
<evidence type="ECO:0000313" key="11">
    <source>
        <dbReference type="Ensembl" id="ENSTNIP00000016310.1"/>
    </source>
</evidence>
<evidence type="ECO:0000313" key="12">
    <source>
        <dbReference type="Proteomes" id="UP000007303"/>
    </source>
</evidence>
<feature type="coiled-coil region" evidence="10">
    <location>
        <begin position="146"/>
        <end position="180"/>
    </location>
</feature>